<dbReference type="eggNOG" id="KOG0682">
    <property type="taxonomic scope" value="Eukaryota"/>
</dbReference>
<accession>W9VXC9</accession>
<evidence type="ECO:0000256" key="8">
    <source>
        <dbReference type="SAM" id="Phobius"/>
    </source>
</evidence>
<feature type="transmembrane region" description="Helical" evidence="8">
    <location>
        <begin position="73"/>
        <end position="91"/>
    </location>
</feature>
<dbReference type="PANTHER" id="PTHR43029:SF10">
    <property type="entry name" value="AMMONIUM TRANSPORTER MEP2"/>
    <property type="match status" value="1"/>
</dbReference>
<proteinExistence type="inferred from homology"/>
<dbReference type="InterPro" id="IPR029020">
    <property type="entry name" value="Ammonium/urea_transptr"/>
</dbReference>
<dbReference type="VEuPathDB" id="FungiDB:A1O7_04480"/>
<comment type="subcellular location">
    <subcellularLocation>
        <location evidence="1">Membrane</location>
        <topology evidence="1">Multi-pass membrane protein</topology>
    </subcellularLocation>
</comment>
<dbReference type="PANTHER" id="PTHR43029">
    <property type="entry name" value="AMMONIUM TRANSPORTER MEP2"/>
    <property type="match status" value="1"/>
</dbReference>
<dbReference type="Proteomes" id="UP000019473">
    <property type="component" value="Unassembled WGS sequence"/>
</dbReference>
<dbReference type="RefSeq" id="XP_007756681.1">
    <property type="nucleotide sequence ID" value="XM_007758491.1"/>
</dbReference>
<dbReference type="GO" id="GO:0005886">
    <property type="term" value="C:plasma membrane"/>
    <property type="evidence" value="ECO:0007669"/>
    <property type="project" value="TreeGrafter"/>
</dbReference>
<keyword evidence="5 8" id="KW-1133">Transmembrane helix</keyword>
<dbReference type="Pfam" id="PF00909">
    <property type="entry name" value="Ammonium_transp"/>
    <property type="match status" value="1"/>
</dbReference>
<dbReference type="InterPro" id="IPR024041">
    <property type="entry name" value="NH4_transpt_AmtB-like_dom"/>
</dbReference>
<dbReference type="Gene3D" id="1.10.3430.10">
    <property type="entry name" value="Ammonium transporter AmtB like domains"/>
    <property type="match status" value="1"/>
</dbReference>
<evidence type="ECO:0000256" key="5">
    <source>
        <dbReference type="ARBA" id="ARBA00022989"/>
    </source>
</evidence>
<reference evidence="10 11" key="1">
    <citation type="submission" date="2013-03" db="EMBL/GenBank/DDBJ databases">
        <title>The Genome Sequence of Cladophialophora yegresii CBS 114405.</title>
        <authorList>
            <consortium name="The Broad Institute Genomics Platform"/>
            <person name="Cuomo C."/>
            <person name="de Hoog S."/>
            <person name="Gorbushina A."/>
            <person name="Walker B."/>
            <person name="Young S.K."/>
            <person name="Zeng Q."/>
            <person name="Gargeya S."/>
            <person name="Fitzgerald M."/>
            <person name="Haas B."/>
            <person name="Abouelleil A."/>
            <person name="Allen A.W."/>
            <person name="Alvarado L."/>
            <person name="Arachchi H.M."/>
            <person name="Berlin A.M."/>
            <person name="Chapman S.B."/>
            <person name="Gainer-Dewar J."/>
            <person name="Goldberg J."/>
            <person name="Griggs A."/>
            <person name="Gujja S."/>
            <person name="Hansen M."/>
            <person name="Howarth C."/>
            <person name="Imamovic A."/>
            <person name="Ireland A."/>
            <person name="Larimer J."/>
            <person name="McCowan C."/>
            <person name="Murphy C."/>
            <person name="Pearson M."/>
            <person name="Poon T.W."/>
            <person name="Priest M."/>
            <person name="Roberts A."/>
            <person name="Saif S."/>
            <person name="Shea T."/>
            <person name="Sisk P."/>
            <person name="Sykes S."/>
            <person name="Wortman J."/>
            <person name="Nusbaum C."/>
            <person name="Birren B."/>
        </authorList>
    </citation>
    <scope>NUCLEOTIDE SEQUENCE [LARGE SCALE GENOMIC DNA]</scope>
    <source>
        <strain evidence="10 11">CBS 114405</strain>
    </source>
</reference>
<organism evidence="10 11">
    <name type="scientific">Cladophialophora yegresii CBS 114405</name>
    <dbReference type="NCBI Taxonomy" id="1182544"/>
    <lineage>
        <taxon>Eukaryota</taxon>
        <taxon>Fungi</taxon>
        <taxon>Dikarya</taxon>
        <taxon>Ascomycota</taxon>
        <taxon>Pezizomycotina</taxon>
        <taxon>Eurotiomycetes</taxon>
        <taxon>Chaetothyriomycetidae</taxon>
        <taxon>Chaetothyriales</taxon>
        <taxon>Herpotrichiellaceae</taxon>
        <taxon>Cladophialophora</taxon>
    </lineage>
</organism>
<evidence type="ECO:0000256" key="3">
    <source>
        <dbReference type="ARBA" id="ARBA00022448"/>
    </source>
</evidence>
<dbReference type="EMBL" id="AMGW01000003">
    <property type="protein sequence ID" value="EXJ60328.1"/>
    <property type="molecule type" value="Genomic_DNA"/>
</dbReference>
<evidence type="ECO:0000256" key="4">
    <source>
        <dbReference type="ARBA" id="ARBA00022692"/>
    </source>
</evidence>
<evidence type="ECO:0000259" key="9">
    <source>
        <dbReference type="Pfam" id="PF00909"/>
    </source>
</evidence>
<evidence type="ECO:0000313" key="10">
    <source>
        <dbReference type="EMBL" id="EXJ60328.1"/>
    </source>
</evidence>
<feature type="transmembrane region" description="Helical" evidence="8">
    <location>
        <begin position="352"/>
        <end position="375"/>
    </location>
</feature>
<evidence type="ECO:0000256" key="7">
    <source>
        <dbReference type="ARBA" id="ARBA00023177"/>
    </source>
</evidence>
<feature type="transmembrane region" description="Helical" evidence="8">
    <location>
        <begin position="40"/>
        <end position="61"/>
    </location>
</feature>
<keyword evidence="3" id="KW-0813">Transport</keyword>
<gene>
    <name evidence="10" type="ORF">A1O7_04480</name>
</gene>
<feature type="domain" description="Ammonium transporter AmtB-like" evidence="9">
    <location>
        <begin position="42"/>
        <end position="407"/>
    </location>
</feature>
<dbReference type="HOGENOM" id="CLU_000445_33_0_1"/>
<dbReference type="GeneID" id="19179066"/>
<evidence type="ECO:0000256" key="6">
    <source>
        <dbReference type="ARBA" id="ARBA00023136"/>
    </source>
</evidence>
<dbReference type="InterPro" id="IPR001905">
    <property type="entry name" value="Ammonium_transpt"/>
</dbReference>
<evidence type="ECO:0000256" key="1">
    <source>
        <dbReference type="ARBA" id="ARBA00004141"/>
    </source>
</evidence>
<dbReference type="GO" id="GO:0008519">
    <property type="term" value="F:ammonium channel activity"/>
    <property type="evidence" value="ECO:0007669"/>
    <property type="project" value="InterPro"/>
</dbReference>
<name>W9VXC9_9EURO</name>
<dbReference type="OrthoDB" id="534912at2759"/>
<keyword evidence="11" id="KW-1185">Reference proteome</keyword>
<evidence type="ECO:0000256" key="2">
    <source>
        <dbReference type="ARBA" id="ARBA00005887"/>
    </source>
</evidence>
<feature type="transmembrane region" description="Helical" evidence="8">
    <location>
        <begin position="250"/>
        <end position="271"/>
    </location>
</feature>
<keyword evidence="7" id="KW-0924">Ammonia transport</keyword>
<sequence length="456" mass="49058">MDEVFTFGPVPAAPQMNVTATYAELKSSPELYFEESGADIGWMMSSSVLVFLMIAGLCLHFSGISRPQKTLTLVRLPLITTAAVGCIWYTWGYSLAFSPATYSTTFGGVSWYGGDMKANAYLDVTARPVGIQGPDSNSMRGRKIPEMVYVFYQGMFACFTASLVAGGAAGKMRVGRFLLFITLWVTLVYCPIARWTWHPQGWSKLRGAMDFAGGTAVHVCSGSSVAAFAQQPSAAPPPRQSDLEMEQAQLPYSINHMVVGTALLWIGWFGFNGGSALGANLRAVSACLATQTAACAGGTIGLLLQWGAIRLDRIAEDPDQLFHTPSIQEFCDGVIAGLVAITPAAGYVPVKYASVFGVVAAVVCKILRIIFSTFLLREDRLFVFAVHAGGGATGMLLTAFFAEYALIGSRLEVDEELTTGILATKPLASMVTVDLWIERWVLDFGKDTRCAQAIIC</sequence>
<dbReference type="SUPFAM" id="SSF111352">
    <property type="entry name" value="Ammonium transporter"/>
    <property type="match status" value="1"/>
</dbReference>
<evidence type="ECO:0000313" key="11">
    <source>
        <dbReference type="Proteomes" id="UP000019473"/>
    </source>
</evidence>
<feature type="transmembrane region" description="Helical" evidence="8">
    <location>
        <begin position="177"/>
        <end position="197"/>
    </location>
</feature>
<dbReference type="AlphaFoldDB" id="W9VXC9"/>
<comment type="caution">
    <text evidence="10">The sequence shown here is derived from an EMBL/GenBank/DDBJ whole genome shotgun (WGS) entry which is preliminary data.</text>
</comment>
<comment type="similarity">
    <text evidence="2">Belongs to the ammonia transporter channel (TC 1.A.11.2) family.</text>
</comment>
<keyword evidence="4 8" id="KW-0812">Transmembrane</keyword>
<feature type="transmembrane region" description="Helical" evidence="8">
    <location>
        <begin position="149"/>
        <end position="170"/>
    </location>
</feature>
<feature type="transmembrane region" description="Helical" evidence="8">
    <location>
        <begin position="381"/>
        <end position="402"/>
    </location>
</feature>
<keyword evidence="6 8" id="KW-0472">Membrane</keyword>
<feature type="transmembrane region" description="Helical" evidence="8">
    <location>
        <begin position="283"/>
        <end position="304"/>
    </location>
</feature>
<protein>
    <recommendedName>
        <fullName evidence="9">Ammonium transporter AmtB-like domain-containing protein</fullName>
    </recommendedName>
</protein>